<feature type="binding site" evidence="8">
    <location>
        <position position="273"/>
    </location>
    <ligand>
        <name>substrate</name>
    </ligand>
</feature>
<keyword evidence="2 8" id="KW-0808">Transferase</keyword>
<evidence type="ECO:0000256" key="6">
    <source>
        <dbReference type="ARBA" id="ARBA00023315"/>
    </source>
</evidence>
<keyword evidence="4 8" id="KW-0479">Metal-binding</keyword>
<dbReference type="PANTHER" id="PTHR11735:SF6">
    <property type="entry name" value="TRNA N6-ADENOSINE THREONYLCARBAMOYLTRANSFERASE, MITOCHONDRIAL"/>
    <property type="match status" value="1"/>
</dbReference>
<evidence type="ECO:0000313" key="11">
    <source>
        <dbReference type="Proteomes" id="UP000264589"/>
    </source>
</evidence>
<dbReference type="HAMAP" id="MF_01445">
    <property type="entry name" value="TsaD"/>
    <property type="match status" value="1"/>
</dbReference>
<feature type="binding site" evidence="8">
    <location>
        <position position="181"/>
    </location>
    <ligand>
        <name>substrate</name>
    </ligand>
</feature>
<keyword evidence="3 8" id="KW-0819">tRNA processing</keyword>
<dbReference type="Gene3D" id="3.30.420.40">
    <property type="match status" value="2"/>
</dbReference>
<dbReference type="SUPFAM" id="SSF53067">
    <property type="entry name" value="Actin-like ATPase domain"/>
    <property type="match status" value="2"/>
</dbReference>
<dbReference type="OrthoDB" id="9806197at2"/>
<dbReference type="InterPro" id="IPR043129">
    <property type="entry name" value="ATPase_NBD"/>
</dbReference>
<evidence type="ECO:0000256" key="5">
    <source>
        <dbReference type="ARBA" id="ARBA00023004"/>
    </source>
</evidence>
<keyword evidence="6 8" id="KW-0012">Acyltransferase</keyword>
<sequence>MTVLGIETSCDDTAAAVLRVGDGVEILSSKVTSQVAEHADFGGVVPEIAARAHAVRLPDLAAAALAEAGVAPAALDLIAATAGPGLIGGVMSGFTFAKGLSLAAGVPLMPVNHLAGHALSVELSGHVPFPYLLLLVSGGHTQLLVVEDAVTFRRLGTTIDDAAGEAFDKTAKLLGLDGAGGPAIEKLAVNGDAARYDMPRPLLGRPGCDFSFSGMKTAIRQHVEEAVIALDAADIAASFQAAAVAHLISRTARAIEMAGEARHLVAAGGVAANTLLRSELETLATSEGWQLVVPPLKFCTDNAAMIALAGARQYLHLGPEAISGVMRLAPRARWPLDEREADVTLGSGRKGRKA</sequence>
<dbReference type="InParanoid" id="A0A371RLZ0"/>
<dbReference type="RefSeq" id="WP_116393030.1">
    <property type="nucleotide sequence ID" value="NZ_QUQO01000001.1"/>
</dbReference>
<feature type="binding site" evidence="8">
    <location>
        <begin position="135"/>
        <end position="139"/>
    </location>
    <ligand>
        <name>substrate</name>
    </ligand>
</feature>
<dbReference type="GO" id="GO:0002949">
    <property type="term" value="P:tRNA threonylcarbamoyladenosine modification"/>
    <property type="evidence" value="ECO:0007669"/>
    <property type="project" value="UniProtKB-UniRule"/>
</dbReference>
<evidence type="ECO:0000256" key="2">
    <source>
        <dbReference type="ARBA" id="ARBA00022679"/>
    </source>
</evidence>
<evidence type="ECO:0000256" key="8">
    <source>
        <dbReference type="HAMAP-Rule" id="MF_01445"/>
    </source>
</evidence>
<dbReference type="Pfam" id="PF00814">
    <property type="entry name" value="TsaD"/>
    <property type="match status" value="1"/>
</dbReference>
<feature type="binding site" evidence="8">
    <location>
        <position position="168"/>
    </location>
    <ligand>
        <name>substrate</name>
    </ligand>
</feature>
<comment type="function">
    <text evidence="8">Required for the formation of a threonylcarbamoyl group on adenosine at position 37 (t(6)A37) in tRNAs that read codons beginning with adenine. Is involved in the transfer of the threonylcarbamoyl moiety of threonylcarbamoyl-AMP (TC-AMP) to the N6 group of A37, together with TsaE and TsaB. TsaD likely plays a direct catalytic role in this reaction.</text>
</comment>
<dbReference type="PRINTS" id="PR00789">
    <property type="entry name" value="OSIALOPTASE"/>
</dbReference>
<gene>
    <name evidence="8 10" type="primary">tsaD</name>
    <name evidence="10" type="ORF">DX908_08090</name>
</gene>
<dbReference type="NCBIfam" id="TIGR03723">
    <property type="entry name" value="T6A_TsaD_YgjD"/>
    <property type="match status" value="1"/>
</dbReference>
<feature type="domain" description="Gcp-like" evidence="9">
    <location>
        <begin position="25"/>
        <end position="307"/>
    </location>
</feature>
<keyword evidence="11" id="KW-1185">Reference proteome</keyword>
<keyword evidence="1 8" id="KW-0963">Cytoplasm</keyword>
<organism evidence="10 11">
    <name type="scientific">Parvularcula marina</name>
    <dbReference type="NCBI Taxonomy" id="2292771"/>
    <lineage>
        <taxon>Bacteria</taxon>
        <taxon>Pseudomonadati</taxon>
        <taxon>Pseudomonadota</taxon>
        <taxon>Alphaproteobacteria</taxon>
        <taxon>Parvularculales</taxon>
        <taxon>Parvularculaceae</taxon>
        <taxon>Parvularcula</taxon>
    </lineage>
</organism>
<feature type="binding site" evidence="8">
    <location>
        <position position="185"/>
    </location>
    <ligand>
        <name>substrate</name>
    </ligand>
</feature>
<dbReference type="FunCoup" id="A0A371RLZ0">
    <property type="interactions" value="542"/>
</dbReference>
<dbReference type="Proteomes" id="UP000264589">
    <property type="component" value="Unassembled WGS sequence"/>
</dbReference>
<dbReference type="EC" id="2.3.1.234" evidence="8"/>
<reference evidence="10 11" key="1">
    <citation type="submission" date="2018-08" db="EMBL/GenBank/DDBJ databases">
        <title>Parvularcula sp. SM1705, isolated from surface water of the South Sea China.</title>
        <authorList>
            <person name="Sun L."/>
        </authorList>
    </citation>
    <scope>NUCLEOTIDE SEQUENCE [LARGE SCALE GENOMIC DNA]</scope>
    <source>
        <strain evidence="10 11">SM1705</strain>
    </source>
</reference>
<comment type="catalytic activity">
    <reaction evidence="7 8">
        <text>L-threonylcarbamoyladenylate + adenosine(37) in tRNA = N(6)-L-threonylcarbamoyladenosine(37) in tRNA + AMP + H(+)</text>
        <dbReference type="Rhea" id="RHEA:37059"/>
        <dbReference type="Rhea" id="RHEA-COMP:10162"/>
        <dbReference type="Rhea" id="RHEA-COMP:10163"/>
        <dbReference type="ChEBI" id="CHEBI:15378"/>
        <dbReference type="ChEBI" id="CHEBI:73682"/>
        <dbReference type="ChEBI" id="CHEBI:74411"/>
        <dbReference type="ChEBI" id="CHEBI:74418"/>
        <dbReference type="ChEBI" id="CHEBI:456215"/>
        <dbReference type="EC" id="2.3.1.234"/>
    </reaction>
</comment>
<dbReference type="InterPro" id="IPR022450">
    <property type="entry name" value="TsaD"/>
</dbReference>
<evidence type="ECO:0000256" key="7">
    <source>
        <dbReference type="ARBA" id="ARBA00048117"/>
    </source>
</evidence>
<evidence type="ECO:0000259" key="9">
    <source>
        <dbReference type="Pfam" id="PF00814"/>
    </source>
</evidence>
<comment type="similarity">
    <text evidence="8">Belongs to the KAE1 / TsaD family.</text>
</comment>
<proteinExistence type="inferred from homology"/>
<dbReference type="InterPro" id="IPR017861">
    <property type="entry name" value="KAE1/TsaD"/>
</dbReference>
<protein>
    <recommendedName>
        <fullName evidence="8">tRNA N6-adenosine threonylcarbamoyltransferase</fullName>
        <ecNumber evidence="8">2.3.1.234</ecNumber>
    </recommendedName>
    <alternativeName>
        <fullName evidence="8">N6-L-threonylcarbamoyladenine synthase</fullName>
        <shortName evidence="8">t(6)A synthase</shortName>
    </alternativeName>
    <alternativeName>
        <fullName evidence="8">t(6)A37 threonylcarbamoyladenosine biosynthesis protein TsaD</fullName>
    </alternativeName>
    <alternativeName>
        <fullName evidence="8">tRNA threonylcarbamoyladenosine biosynthesis protein TsaD</fullName>
    </alternativeName>
</protein>
<evidence type="ECO:0000313" key="10">
    <source>
        <dbReference type="EMBL" id="RFB06396.1"/>
    </source>
</evidence>
<comment type="cofactor">
    <cofactor evidence="8">
        <name>Fe(2+)</name>
        <dbReference type="ChEBI" id="CHEBI:29033"/>
    </cofactor>
    <text evidence="8">Binds 1 Fe(2+) ion per subunit.</text>
</comment>
<accession>A0A371RLZ0</accession>
<feature type="binding site" evidence="8">
    <location>
        <position position="301"/>
    </location>
    <ligand>
        <name>Fe cation</name>
        <dbReference type="ChEBI" id="CHEBI:24875"/>
    </ligand>
</feature>
<dbReference type="FunFam" id="3.30.420.40:FF:000012">
    <property type="entry name" value="tRNA N6-adenosine threonylcarbamoyltransferase"/>
    <property type="match status" value="1"/>
</dbReference>
<dbReference type="GO" id="GO:0061711">
    <property type="term" value="F:tRNA N(6)-L-threonylcarbamoyladenine synthase activity"/>
    <property type="evidence" value="ECO:0007669"/>
    <property type="project" value="UniProtKB-EC"/>
</dbReference>
<comment type="subcellular location">
    <subcellularLocation>
        <location evidence="8">Cytoplasm</location>
    </subcellularLocation>
</comment>
<dbReference type="InterPro" id="IPR000905">
    <property type="entry name" value="Gcp-like_dom"/>
</dbReference>
<evidence type="ECO:0000256" key="4">
    <source>
        <dbReference type="ARBA" id="ARBA00022723"/>
    </source>
</evidence>
<dbReference type="GO" id="GO:0005737">
    <property type="term" value="C:cytoplasm"/>
    <property type="evidence" value="ECO:0007669"/>
    <property type="project" value="UniProtKB-SubCell"/>
</dbReference>
<evidence type="ECO:0000256" key="3">
    <source>
        <dbReference type="ARBA" id="ARBA00022694"/>
    </source>
</evidence>
<dbReference type="EMBL" id="QUQO01000001">
    <property type="protein sequence ID" value="RFB06396.1"/>
    <property type="molecule type" value="Genomic_DNA"/>
</dbReference>
<dbReference type="AlphaFoldDB" id="A0A371RLZ0"/>
<comment type="caution">
    <text evidence="10">The sequence shown here is derived from an EMBL/GenBank/DDBJ whole genome shotgun (WGS) entry which is preliminary data.</text>
</comment>
<evidence type="ECO:0000256" key="1">
    <source>
        <dbReference type="ARBA" id="ARBA00022490"/>
    </source>
</evidence>
<keyword evidence="5 8" id="KW-0408">Iron</keyword>
<feature type="binding site" evidence="8">
    <location>
        <position position="117"/>
    </location>
    <ligand>
        <name>Fe cation</name>
        <dbReference type="ChEBI" id="CHEBI:24875"/>
    </ligand>
</feature>
<dbReference type="NCBIfam" id="TIGR00329">
    <property type="entry name" value="gcp_kae1"/>
    <property type="match status" value="1"/>
</dbReference>
<dbReference type="FunFam" id="3.30.420.40:FF:000040">
    <property type="entry name" value="tRNA N6-adenosine threonylcarbamoyltransferase"/>
    <property type="match status" value="1"/>
</dbReference>
<dbReference type="GO" id="GO:0005506">
    <property type="term" value="F:iron ion binding"/>
    <property type="evidence" value="ECO:0007669"/>
    <property type="project" value="UniProtKB-UniRule"/>
</dbReference>
<name>A0A371RLZ0_9PROT</name>
<feature type="binding site" evidence="8">
    <location>
        <position position="113"/>
    </location>
    <ligand>
        <name>Fe cation</name>
        <dbReference type="ChEBI" id="CHEBI:24875"/>
    </ligand>
</feature>
<dbReference type="PANTHER" id="PTHR11735">
    <property type="entry name" value="TRNA N6-ADENOSINE THREONYLCARBAMOYLTRANSFERASE"/>
    <property type="match status" value="1"/>
</dbReference>